<keyword evidence="22" id="KW-1015">Disulfide bond</keyword>
<dbReference type="InterPro" id="IPR013783">
    <property type="entry name" value="Ig-like_fold"/>
</dbReference>
<comment type="subcellular location">
    <subcellularLocation>
        <location evidence="1">Cell membrane</location>
        <topology evidence="1">Single-pass type I membrane protein</topology>
    </subcellularLocation>
</comment>
<dbReference type="PROSITE" id="PS00791">
    <property type="entry name" value="RECEPTOR_TYR_KIN_V_2"/>
    <property type="match status" value="1"/>
</dbReference>
<dbReference type="PROSITE" id="PS50853">
    <property type="entry name" value="FN3"/>
    <property type="match status" value="2"/>
</dbReference>
<organism evidence="29 30">
    <name type="scientific">Mycteria americana</name>
    <name type="common">Wood stork</name>
    <dbReference type="NCBI Taxonomy" id="33587"/>
    <lineage>
        <taxon>Eukaryota</taxon>
        <taxon>Metazoa</taxon>
        <taxon>Chordata</taxon>
        <taxon>Craniata</taxon>
        <taxon>Vertebrata</taxon>
        <taxon>Euteleostomi</taxon>
        <taxon>Archelosauria</taxon>
        <taxon>Archosauria</taxon>
        <taxon>Dinosauria</taxon>
        <taxon>Saurischia</taxon>
        <taxon>Theropoda</taxon>
        <taxon>Coelurosauria</taxon>
        <taxon>Aves</taxon>
        <taxon>Neognathae</taxon>
        <taxon>Neoaves</taxon>
        <taxon>Aequornithes</taxon>
        <taxon>Ciconiiformes</taxon>
        <taxon>Ciconiidae</taxon>
        <taxon>Mycteria</taxon>
    </lineage>
</organism>
<dbReference type="InterPro" id="IPR050449">
    <property type="entry name" value="Ephrin_rcpt_TKs"/>
</dbReference>
<dbReference type="InterPro" id="IPR034263">
    <property type="entry name" value="EphA2_rcpt_lig-bd"/>
</dbReference>
<dbReference type="InterPro" id="IPR009030">
    <property type="entry name" value="Growth_fac_rcpt_cys_sf"/>
</dbReference>
<dbReference type="GO" id="GO:0005524">
    <property type="term" value="F:ATP binding"/>
    <property type="evidence" value="ECO:0007669"/>
    <property type="project" value="UniProtKB-UniRule"/>
</dbReference>
<keyword evidence="15 24" id="KW-1133">Transmembrane helix</keyword>
<keyword evidence="18" id="KW-0675">Receptor</keyword>
<dbReference type="AlphaFoldDB" id="A0AAN7MHR5"/>
<evidence type="ECO:0000313" key="29">
    <source>
        <dbReference type="EMBL" id="KAK4809803.1"/>
    </source>
</evidence>
<dbReference type="SMART" id="SM00219">
    <property type="entry name" value="TyrKc"/>
    <property type="match status" value="1"/>
</dbReference>
<dbReference type="EC" id="2.7.10.1" evidence="2"/>
<dbReference type="InterPro" id="IPR027936">
    <property type="entry name" value="Eph_TM"/>
</dbReference>
<dbReference type="SMART" id="SM00615">
    <property type="entry name" value="EPH_lbd"/>
    <property type="match status" value="1"/>
</dbReference>
<dbReference type="GO" id="GO:0007155">
    <property type="term" value="P:cell adhesion"/>
    <property type="evidence" value="ECO:0007669"/>
    <property type="project" value="UniProtKB-KW"/>
</dbReference>
<feature type="disulfide bond" evidence="22">
    <location>
        <begin position="126"/>
        <end position="245"/>
    </location>
</feature>
<evidence type="ECO:0000256" key="1">
    <source>
        <dbReference type="ARBA" id="ARBA00004251"/>
    </source>
</evidence>
<dbReference type="PROSITE" id="PS50105">
    <property type="entry name" value="SAM_DOMAIN"/>
    <property type="match status" value="1"/>
</dbReference>
<dbReference type="Pfam" id="PF07714">
    <property type="entry name" value="PK_Tyr_Ser-Thr"/>
    <property type="match status" value="1"/>
</dbReference>
<evidence type="ECO:0000256" key="2">
    <source>
        <dbReference type="ARBA" id="ARBA00011902"/>
    </source>
</evidence>
<evidence type="ECO:0000256" key="21">
    <source>
        <dbReference type="PIRSR" id="PIRSR000666-2"/>
    </source>
</evidence>
<dbReference type="Pfam" id="PF00536">
    <property type="entry name" value="SAM_1"/>
    <property type="match status" value="1"/>
</dbReference>
<evidence type="ECO:0000256" key="10">
    <source>
        <dbReference type="ARBA" id="ARBA00022741"/>
    </source>
</evidence>
<evidence type="ECO:0000256" key="11">
    <source>
        <dbReference type="ARBA" id="ARBA00022777"/>
    </source>
</evidence>
<dbReference type="Gene3D" id="2.60.120.260">
    <property type="entry name" value="Galactose-binding domain-like"/>
    <property type="match status" value="1"/>
</dbReference>
<feature type="domain" description="Fibronectin type-III" evidence="27">
    <location>
        <begin position="382"/>
        <end position="494"/>
    </location>
</feature>
<dbReference type="InterPro" id="IPR016257">
    <property type="entry name" value="Tyr_kinase_ephrin_rcpt"/>
</dbReference>
<dbReference type="PANTHER" id="PTHR46877">
    <property type="entry name" value="EPH RECEPTOR A5"/>
    <property type="match status" value="1"/>
</dbReference>
<dbReference type="Pfam" id="PF25599">
    <property type="entry name" value="Ephrin_CRD"/>
    <property type="match status" value="1"/>
</dbReference>
<evidence type="ECO:0000256" key="23">
    <source>
        <dbReference type="PROSITE-ProRule" id="PRU10141"/>
    </source>
</evidence>
<dbReference type="CDD" id="cd00063">
    <property type="entry name" value="FN3"/>
    <property type="match status" value="2"/>
</dbReference>
<dbReference type="SMART" id="SM00060">
    <property type="entry name" value="FN3"/>
    <property type="match status" value="2"/>
</dbReference>
<comment type="caution">
    <text evidence="29">The sequence shown here is derived from an EMBL/GenBank/DDBJ whole genome shotgun (WGS) entry which is preliminary data.</text>
</comment>
<keyword evidence="30" id="KW-1185">Reference proteome</keyword>
<evidence type="ECO:0000256" key="24">
    <source>
        <dbReference type="SAM" id="Phobius"/>
    </source>
</evidence>
<keyword evidence="14" id="KW-0130">Cell adhesion</keyword>
<dbReference type="Proteomes" id="UP001333110">
    <property type="component" value="Unassembled WGS sequence"/>
</dbReference>
<evidence type="ECO:0000259" key="27">
    <source>
        <dbReference type="PROSITE" id="PS50853"/>
    </source>
</evidence>
<evidence type="ECO:0000313" key="30">
    <source>
        <dbReference type="Proteomes" id="UP001333110"/>
    </source>
</evidence>
<dbReference type="InterPro" id="IPR002049">
    <property type="entry name" value="LE_dom"/>
</dbReference>
<dbReference type="SUPFAM" id="SSF56112">
    <property type="entry name" value="Protein kinase-like (PK-like)"/>
    <property type="match status" value="1"/>
</dbReference>
<dbReference type="InterPro" id="IPR001245">
    <property type="entry name" value="Ser-Thr/Tyr_kinase_cat_dom"/>
</dbReference>
<dbReference type="FunFam" id="1.10.510.10:FF:000019">
    <property type="entry name" value="Ephrin type-A receptor 5"/>
    <property type="match status" value="1"/>
</dbReference>
<feature type="domain" description="Fibronectin type-III" evidence="27">
    <location>
        <begin position="495"/>
        <end position="624"/>
    </location>
</feature>
<evidence type="ECO:0000256" key="14">
    <source>
        <dbReference type="ARBA" id="ARBA00022889"/>
    </source>
</evidence>
<accession>A0AAN7MHR5</accession>
<dbReference type="CDD" id="cd10480">
    <property type="entry name" value="EphR_LBD_A2"/>
    <property type="match status" value="1"/>
</dbReference>
<keyword evidence="9" id="KW-0677">Repeat</keyword>
<evidence type="ECO:0000256" key="19">
    <source>
        <dbReference type="ARBA" id="ARBA00023180"/>
    </source>
</evidence>
<keyword evidence="12 21" id="KW-0067">ATP-binding</keyword>
<dbReference type="Gene3D" id="2.10.50.10">
    <property type="entry name" value="Tumor Necrosis Factor Receptor, subunit A, domain 2"/>
    <property type="match status" value="1"/>
</dbReference>
<evidence type="ECO:0000256" key="17">
    <source>
        <dbReference type="ARBA" id="ARBA00023137"/>
    </source>
</evidence>
<dbReference type="FunFam" id="2.60.40.10:FF:000059">
    <property type="entry name" value="Ephrin type-A receptor 6"/>
    <property type="match status" value="1"/>
</dbReference>
<dbReference type="PROSITE" id="PS00109">
    <property type="entry name" value="PROTEIN_KINASE_TYR"/>
    <property type="match status" value="1"/>
</dbReference>
<dbReference type="EMBL" id="JAUNZN010000020">
    <property type="protein sequence ID" value="KAK4809803.1"/>
    <property type="molecule type" value="Genomic_DNA"/>
</dbReference>
<dbReference type="InterPro" id="IPR013761">
    <property type="entry name" value="SAM/pointed_sf"/>
</dbReference>
<dbReference type="GO" id="GO:0007411">
    <property type="term" value="P:axon guidance"/>
    <property type="evidence" value="ECO:0007669"/>
    <property type="project" value="TreeGrafter"/>
</dbReference>
<feature type="domain" description="Eph LBD" evidence="28">
    <location>
        <begin position="84"/>
        <end position="263"/>
    </location>
</feature>
<feature type="binding site" evidence="21">
    <location>
        <begin position="742"/>
        <end position="750"/>
    </location>
    <ligand>
        <name>ATP</name>
        <dbReference type="ChEBI" id="CHEBI:30616"/>
    </ligand>
</feature>
<dbReference type="FunFam" id="3.30.200.20:FF:000802">
    <property type="entry name" value="Ephrin receptor 1"/>
    <property type="match status" value="1"/>
</dbReference>
<evidence type="ECO:0000256" key="7">
    <source>
        <dbReference type="ARBA" id="ARBA00022692"/>
    </source>
</evidence>
<evidence type="ECO:0000256" key="6">
    <source>
        <dbReference type="ARBA" id="ARBA00022679"/>
    </source>
</evidence>
<dbReference type="InterPro" id="IPR001090">
    <property type="entry name" value="Ephrin_rcpt_lig-bd_dom"/>
</dbReference>
<evidence type="ECO:0000256" key="20">
    <source>
        <dbReference type="PIRSR" id="PIRSR000666-1"/>
    </source>
</evidence>
<keyword evidence="19" id="KW-0325">Glycoprotein</keyword>
<protein>
    <recommendedName>
        <fullName evidence="2">receptor protein-tyrosine kinase</fullName>
        <ecNumber evidence="2">2.7.10.1</ecNumber>
    </recommendedName>
</protein>
<dbReference type="InterPro" id="IPR020635">
    <property type="entry name" value="Tyr_kinase_cat_dom"/>
</dbReference>
<sequence>MGHGDVCGDQVHLWILGVSQGHPWVPEIYTWVLGTSMGPGVHLWTLGVSMGPRDVHGSWVHLWVLVDVCGSQRHPWVLGASVGPVVLLDFAKAQGELGWLTQPYGKGWDLLQNVLNDSLIYIYSVCNVLEGEQENWLRTNWIYRGVAQRIFIELQFTVRDCNSFPAAGSGSCKETFNLYYAESDVDYGTNFQKRQFKKIDTIAPDEITVQDDFASRNVKLNVEVRSVGPLRRKGFYLAFQDLGACVALLSVRIYYKRCPAVLRGMARFPETVAGVDSQTLAEVRGTCVEEAVADQAPVLHCNADGEWLVPIGECLCRAGYEKVGDRCQACPPGSFKAAVSPSSCQPCPPHTLPSPAAAAACPCQDGFFRAPADPPAEPCTRPPSPPQGVTAVGLGATVQLRWSPPADPGGRGDVTYSITCEQCWPESGECRPCDGGVRYSEPPQGLTGTRVTVTDLEPHVNYTFTVEARNGVSGYSQHRSVATTTISVNQTEPPRVTSVSLDGRTATSLVLSWTVPPRQQSRVWKYEVTYSKKVRPVSRLQPTAPKSITPPSTSPLRLCHLRPRHPHPCPQVDENSYSVLRCEGTSVTLPKLSPATAYVVRVQALTADGHGAYSPQHEFETLPEGAEAMASAAVISGSVAGVFFVLLLLAALVYVLRRRRRSRPRQSAEDVYFSKSGEQRDGGVNGDGWGGTWVLTTPCHPTDQLKPLKTYVDPHTYEDPNQAMLKFTTEIPPSSITRQVVIGAGEFGEVYKGTLKRGKKEVPVAIKTLKVGYTEKQRVDFLSEATIMGQFCHHNIIRLEGVVSKYKPFMIITEYMENGALDKFLQEKEGEFGVIQLVGMLRGIAAGMKYLANMNYVHRDLAARNILVNSNLVCKVSDFGLSRVLEDDPEATYTTSGGKIPIRWTAPEAISYRKFTSASDVWSYGIVMWEVMSYGERPYWELSNHEVMKAINEGFRLPAPLDCPSAIYQLMMQCWQQERSRRPKFADIVSILDKLIRAPESLKALADFDPRVSIRLPSTSGSEGVPFRSVPEWLESIRMPQYTEHFMASGYSTIEKVLQMTSDDIKKIGVRLPGHQKRIAYSLLGLQEQAGAGGVPI</sequence>
<evidence type="ECO:0000256" key="5">
    <source>
        <dbReference type="ARBA" id="ARBA00022657"/>
    </source>
</evidence>
<dbReference type="SUPFAM" id="SSF47769">
    <property type="entry name" value="SAM/Pointed domain"/>
    <property type="match status" value="1"/>
</dbReference>
<keyword evidence="10 21" id="KW-0547">Nucleotide-binding</keyword>
<dbReference type="PRINTS" id="PR00109">
    <property type="entry name" value="TYRKINASE"/>
</dbReference>
<evidence type="ECO:0000256" key="13">
    <source>
        <dbReference type="ARBA" id="ARBA00022843"/>
    </source>
</evidence>
<keyword evidence="11" id="KW-0418">Kinase</keyword>
<dbReference type="InterPro" id="IPR008266">
    <property type="entry name" value="Tyr_kinase_AS"/>
</dbReference>
<keyword evidence="17" id="KW-0829">Tyrosine-protein kinase</keyword>
<evidence type="ECO:0000256" key="8">
    <source>
        <dbReference type="ARBA" id="ARBA00022729"/>
    </source>
</evidence>
<evidence type="ECO:0000259" key="25">
    <source>
        <dbReference type="PROSITE" id="PS50011"/>
    </source>
</evidence>
<feature type="disulfide bond" evidence="22">
    <location>
        <begin position="161"/>
        <end position="172"/>
    </location>
</feature>
<dbReference type="FunFam" id="2.60.120.260:FF:000023">
    <property type="entry name" value="Ephrin type-A receptor 2"/>
    <property type="match status" value="1"/>
</dbReference>
<dbReference type="GO" id="GO:0005005">
    <property type="term" value="F:transmembrane-ephrin receptor activity"/>
    <property type="evidence" value="ECO:0007669"/>
    <property type="project" value="TreeGrafter"/>
</dbReference>
<keyword evidence="13" id="KW-0832">Ubl conjugation</keyword>
<dbReference type="CDD" id="cd00055">
    <property type="entry name" value="EGF_Lam"/>
    <property type="match status" value="1"/>
</dbReference>
<dbReference type="InterPro" id="IPR017441">
    <property type="entry name" value="Protein_kinase_ATP_BS"/>
</dbReference>
<evidence type="ECO:0000259" key="26">
    <source>
        <dbReference type="PROSITE" id="PS50105"/>
    </source>
</evidence>
<keyword evidence="4" id="KW-0597">Phosphoprotein</keyword>
<dbReference type="PROSITE" id="PS00790">
    <property type="entry name" value="RECEPTOR_TYR_KIN_V_1"/>
    <property type="match status" value="1"/>
</dbReference>
<keyword evidence="8" id="KW-0732">Signal</keyword>
<dbReference type="SMART" id="SM00454">
    <property type="entry name" value="SAM"/>
    <property type="match status" value="1"/>
</dbReference>
<dbReference type="Gene3D" id="1.10.510.10">
    <property type="entry name" value="Transferase(Phosphotransferase) domain 1"/>
    <property type="match status" value="1"/>
</dbReference>
<evidence type="ECO:0000256" key="16">
    <source>
        <dbReference type="ARBA" id="ARBA00023136"/>
    </source>
</evidence>
<dbReference type="SUPFAM" id="SSF57184">
    <property type="entry name" value="Growth factor receptor domain"/>
    <property type="match status" value="1"/>
</dbReference>
<keyword evidence="5" id="KW-0037">Angiogenesis</keyword>
<evidence type="ECO:0000256" key="22">
    <source>
        <dbReference type="PIRSR" id="PIRSR000666-3"/>
    </source>
</evidence>
<dbReference type="Pfam" id="PF00041">
    <property type="entry name" value="fn3"/>
    <property type="match status" value="2"/>
</dbReference>
<dbReference type="SMART" id="SM01411">
    <property type="entry name" value="Ephrin_rec_like"/>
    <property type="match status" value="1"/>
</dbReference>
<dbReference type="PANTHER" id="PTHR46877:SF20">
    <property type="entry name" value="RECEPTOR PROTEIN-TYROSINE KINASE"/>
    <property type="match status" value="1"/>
</dbReference>
<feature type="binding site" evidence="21 23">
    <location>
        <position position="767"/>
    </location>
    <ligand>
        <name>ATP</name>
        <dbReference type="ChEBI" id="CHEBI:30616"/>
    </ligand>
</feature>
<feature type="active site" description="Proton acceptor" evidence="20">
    <location>
        <position position="860"/>
    </location>
</feature>
<dbReference type="Pfam" id="PF01404">
    <property type="entry name" value="Ephrin_lbd"/>
    <property type="match status" value="1"/>
</dbReference>
<dbReference type="PROSITE" id="PS50011">
    <property type="entry name" value="PROTEIN_KINASE_DOM"/>
    <property type="match status" value="1"/>
</dbReference>
<gene>
    <name evidence="29" type="ORF">QYF61_014271</name>
</gene>
<feature type="domain" description="SAM" evidence="26">
    <location>
        <begin position="1025"/>
        <end position="1089"/>
    </location>
</feature>
<evidence type="ECO:0000256" key="9">
    <source>
        <dbReference type="ARBA" id="ARBA00022737"/>
    </source>
</evidence>
<dbReference type="InterPro" id="IPR036116">
    <property type="entry name" value="FN3_sf"/>
</dbReference>
<dbReference type="SUPFAM" id="SSF49265">
    <property type="entry name" value="Fibronectin type III"/>
    <property type="match status" value="1"/>
</dbReference>
<dbReference type="GO" id="GO:0030425">
    <property type="term" value="C:dendrite"/>
    <property type="evidence" value="ECO:0007669"/>
    <property type="project" value="TreeGrafter"/>
</dbReference>
<dbReference type="FunFam" id="2.60.40.1770:FF:000002">
    <property type="entry name" value="ephrin type-A receptor 2"/>
    <property type="match status" value="1"/>
</dbReference>
<keyword evidence="16 24" id="KW-0472">Membrane</keyword>
<dbReference type="PROSITE" id="PS00107">
    <property type="entry name" value="PROTEIN_KINASE_ATP"/>
    <property type="match status" value="1"/>
</dbReference>
<dbReference type="Gene3D" id="1.10.150.50">
    <property type="entry name" value="Transcription Factor, Ets-1"/>
    <property type="match status" value="1"/>
</dbReference>
<dbReference type="Gene3D" id="2.60.40.1770">
    <property type="entry name" value="ephrin a2 ectodomain"/>
    <property type="match status" value="1"/>
</dbReference>
<feature type="domain" description="Protein kinase" evidence="25">
    <location>
        <begin position="736"/>
        <end position="996"/>
    </location>
</feature>
<dbReference type="InterPro" id="IPR008979">
    <property type="entry name" value="Galactose-bd-like_sf"/>
</dbReference>
<dbReference type="FunFam" id="1.10.150.50:FF:000029">
    <property type="entry name" value="Ephrin type-A receptor 1"/>
    <property type="match status" value="1"/>
</dbReference>
<dbReference type="GO" id="GO:0001525">
    <property type="term" value="P:angiogenesis"/>
    <property type="evidence" value="ECO:0007669"/>
    <property type="project" value="UniProtKB-KW"/>
</dbReference>
<dbReference type="InterPro" id="IPR001660">
    <property type="entry name" value="SAM"/>
</dbReference>
<dbReference type="InterPro" id="IPR003961">
    <property type="entry name" value="FN3_dom"/>
</dbReference>
<dbReference type="Pfam" id="PF14575">
    <property type="entry name" value="EphA2_TM"/>
    <property type="match status" value="1"/>
</dbReference>
<dbReference type="GO" id="GO:0005886">
    <property type="term" value="C:plasma membrane"/>
    <property type="evidence" value="ECO:0007669"/>
    <property type="project" value="UniProtKB-SubCell"/>
</dbReference>
<keyword evidence="3" id="KW-1003">Cell membrane</keyword>
<dbReference type="Gene3D" id="2.60.40.10">
    <property type="entry name" value="Immunoglobulins"/>
    <property type="match status" value="2"/>
</dbReference>
<dbReference type="PIRSF" id="PIRSF000666">
    <property type="entry name" value="TyrPK_ephrin_receptor"/>
    <property type="match status" value="1"/>
</dbReference>
<evidence type="ECO:0000256" key="12">
    <source>
        <dbReference type="ARBA" id="ARBA00022840"/>
    </source>
</evidence>
<name>A0AAN7MHR5_MYCAM</name>
<evidence type="ECO:0000259" key="28">
    <source>
        <dbReference type="PROSITE" id="PS51550"/>
    </source>
</evidence>
<evidence type="ECO:0000256" key="18">
    <source>
        <dbReference type="ARBA" id="ARBA00023170"/>
    </source>
</evidence>
<dbReference type="InterPro" id="IPR001426">
    <property type="entry name" value="Tyr_kinase_rcpt_V_CS"/>
</dbReference>
<dbReference type="CDD" id="cd09543">
    <property type="entry name" value="SAM_EPH-A2"/>
    <property type="match status" value="1"/>
</dbReference>
<dbReference type="SUPFAM" id="SSF49785">
    <property type="entry name" value="Galactose-binding domain-like"/>
    <property type="match status" value="1"/>
</dbReference>
<keyword evidence="7 24" id="KW-0812">Transmembrane</keyword>
<dbReference type="InterPro" id="IPR011009">
    <property type="entry name" value="Kinase-like_dom_sf"/>
</dbReference>
<feature type="transmembrane region" description="Helical" evidence="24">
    <location>
        <begin position="632"/>
        <end position="656"/>
    </location>
</feature>
<dbReference type="FunFam" id="2.10.50.10:FF:000001">
    <property type="entry name" value="Ephrin type-A receptor 5"/>
    <property type="match status" value="1"/>
</dbReference>
<keyword evidence="6" id="KW-0808">Transferase</keyword>
<evidence type="ECO:0000256" key="3">
    <source>
        <dbReference type="ARBA" id="ARBA00022475"/>
    </source>
</evidence>
<dbReference type="Gene3D" id="3.30.200.20">
    <property type="entry name" value="Phosphorylase Kinase, domain 1"/>
    <property type="match status" value="1"/>
</dbReference>
<proteinExistence type="predicted"/>
<dbReference type="PROSITE" id="PS51550">
    <property type="entry name" value="EPH_LBD"/>
    <property type="match status" value="1"/>
</dbReference>
<evidence type="ECO:0000256" key="15">
    <source>
        <dbReference type="ARBA" id="ARBA00022989"/>
    </source>
</evidence>
<evidence type="ECO:0000256" key="4">
    <source>
        <dbReference type="ARBA" id="ARBA00022553"/>
    </source>
</evidence>
<reference evidence="29 30" key="1">
    <citation type="journal article" date="2023" name="J. Hered.">
        <title>Chromosome-level genome of the wood stork (Mycteria americana) provides insight into avian chromosome evolution.</title>
        <authorList>
            <person name="Flamio R. Jr."/>
            <person name="Ramstad K.M."/>
        </authorList>
    </citation>
    <scope>NUCLEOTIDE SEQUENCE [LARGE SCALE GENOMIC DNA]</scope>
    <source>
        <strain evidence="29">JAX WOST 10</strain>
    </source>
</reference>
<dbReference type="InterPro" id="IPR000719">
    <property type="entry name" value="Prot_kinase_dom"/>
</dbReference>